<dbReference type="Proteomes" id="UP001158986">
    <property type="component" value="Unassembled WGS sequence"/>
</dbReference>
<protein>
    <recommendedName>
        <fullName evidence="2">Peptidase A2 domain-containing protein</fullName>
    </recommendedName>
</protein>
<evidence type="ECO:0000259" key="2">
    <source>
        <dbReference type="PROSITE" id="PS50175"/>
    </source>
</evidence>
<evidence type="ECO:0000313" key="3">
    <source>
        <dbReference type="EMBL" id="CAH0475315.1"/>
    </source>
</evidence>
<evidence type="ECO:0000313" key="6">
    <source>
        <dbReference type="Proteomes" id="UP001160483"/>
    </source>
</evidence>
<keyword evidence="1" id="KW-0378">Hydrolase</keyword>
<proteinExistence type="predicted"/>
<name>A0AAU9KQP9_9STRA</name>
<dbReference type="InterPro" id="IPR001995">
    <property type="entry name" value="Peptidase_A2_cat"/>
</dbReference>
<dbReference type="SUPFAM" id="SSF50630">
    <property type="entry name" value="Acid proteases"/>
    <property type="match status" value="1"/>
</dbReference>
<reference evidence="3 5" key="1">
    <citation type="submission" date="2021-11" db="EMBL/GenBank/DDBJ databases">
        <authorList>
            <person name="Islam A."/>
            <person name="Islam S."/>
            <person name="Flora M.S."/>
            <person name="Rahman M."/>
            <person name="Ziaur R.M."/>
            <person name="Epstein J.H."/>
            <person name="Hassan M."/>
            <person name="Klassen M."/>
            <person name="Woodard K."/>
            <person name="Webb A."/>
            <person name="Webby R.J."/>
            <person name="El Zowalaty M.E."/>
        </authorList>
    </citation>
    <scope>NUCLEOTIDE SEQUENCE</scope>
    <source>
        <strain evidence="4">Pbs1</strain>
        <strain evidence="3">Pbs3</strain>
    </source>
</reference>
<accession>A0AAU9KQP9</accession>
<dbReference type="GO" id="GO:0006508">
    <property type="term" value="P:proteolysis"/>
    <property type="evidence" value="ECO:0007669"/>
    <property type="project" value="InterPro"/>
</dbReference>
<evidence type="ECO:0000313" key="5">
    <source>
        <dbReference type="Proteomes" id="UP001158986"/>
    </source>
</evidence>
<keyword evidence="5" id="KW-1185">Reference proteome</keyword>
<evidence type="ECO:0000256" key="1">
    <source>
        <dbReference type="ARBA" id="ARBA00022801"/>
    </source>
</evidence>
<dbReference type="Gene3D" id="2.40.70.10">
    <property type="entry name" value="Acid Proteases"/>
    <property type="match status" value="1"/>
</dbReference>
<dbReference type="EMBL" id="CAKKTJ010000124">
    <property type="protein sequence ID" value="CAH0475315.1"/>
    <property type="molecule type" value="Genomic_DNA"/>
</dbReference>
<organism evidence="3 6">
    <name type="scientific">Peronospora belbahrii</name>
    <dbReference type="NCBI Taxonomy" id="622444"/>
    <lineage>
        <taxon>Eukaryota</taxon>
        <taxon>Sar</taxon>
        <taxon>Stramenopiles</taxon>
        <taxon>Oomycota</taxon>
        <taxon>Peronosporomycetes</taxon>
        <taxon>Peronosporales</taxon>
        <taxon>Peronosporaceae</taxon>
        <taxon>Peronospora</taxon>
    </lineage>
</organism>
<comment type="caution">
    <text evidence="3">The sequence shown here is derived from an EMBL/GenBank/DDBJ whole genome shotgun (WGS) entry which is preliminary data.</text>
</comment>
<dbReference type="AlphaFoldDB" id="A0AAU9KQP9"/>
<dbReference type="InterPro" id="IPR021109">
    <property type="entry name" value="Peptidase_aspartic_dom_sf"/>
</dbReference>
<dbReference type="Proteomes" id="UP001160483">
    <property type="component" value="Unassembled WGS sequence"/>
</dbReference>
<sequence length="391" mass="43799">MLFDTGAEISILDIAFAPKVGCQIDESERQEIVGIGKYVYTTERRTRIKVTLNGNLVYIFKVRVGPMVGQNAISGMKFMVPAGIRLDLADGTLCLPDDVRVQLAGRRALYDNRVSDMKLGRYVQIPAGVRGSASKTVDLAPMEVVGHKGRTVDHDREPRGRKSEVAEGNEYQRLTPDFARGHQERYAERLKLVYESTTDQVDYQEDLTGKDEGPLVEVPQYSTPIRILSRPRILVSVRAMAFQPKVDHEEPQVDRVDPEVDQVDLEVDQVGGELWAEDVDQGWAIIPEFDPLHTSIKLEDKQIPDSDGNTPEEVDRLRQIIWRRRHLLRGKGNALPPASRGAICDIDVGNAKPIAQRVRKVPPQFEEKLADLIKGLLSAKIIQPSTSPWPS</sequence>
<dbReference type="EMBL" id="CAKLCB010000379">
    <property type="protein sequence ID" value="CAH0521443.1"/>
    <property type="molecule type" value="Genomic_DNA"/>
</dbReference>
<evidence type="ECO:0000313" key="4">
    <source>
        <dbReference type="EMBL" id="CAH0521443.1"/>
    </source>
</evidence>
<dbReference type="GO" id="GO:0004190">
    <property type="term" value="F:aspartic-type endopeptidase activity"/>
    <property type="evidence" value="ECO:0007669"/>
    <property type="project" value="InterPro"/>
</dbReference>
<feature type="domain" description="Peptidase A2" evidence="2">
    <location>
        <begin position="1"/>
        <end position="36"/>
    </location>
</feature>
<dbReference type="PROSITE" id="PS50175">
    <property type="entry name" value="ASP_PROT_RETROV"/>
    <property type="match status" value="1"/>
</dbReference>
<gene>
    <name evidence="4" type="ORF">PBS001_LOCUS7895</name>
    <name evidence="3" type="ORF">PBS003_LOCUS2135</name>
</gene>
<dbReference type="Gene3D" id="3.10.10.10">
    <property type="entry name" value="HIV Type 1 Reverse Transcriptase, subunit A, domain 1"/>
    <property type="match status" value="1"/>
</dbReference>